<feature type="domain" description="DUF6533" evidence="3">
    <location>
        <begin position="20"/>
        <end position="61"/>
    </location>
</feature>
<dbReference type="EMBL" id="ML143438">
    <property type="protein sequence ID" value="TBU26978.1"/>
    <property type="molecule type" value="Genomic_DNA"/>
</dbReference>
<feature type="transmembrane region" description="Helical" evidence="2">
    <location>
        <begin position="118"/>
        <end position="137"/>
    </location>
</feature>
<keyword evidence="2" id="KW-0812">Transmembrane</keyword>
<feature type="transmembrane region" description="Helical" evidence="2">
    <location>
        <begin position="14"/>
        <end position="33"/>
    </location>
</feature>
<feature type="transmembrane region" description="Helical" evidence="2">
    <location>
        <begin position="45"/>
        <end position="68"/>
    </location>
</feature>
<organism evidence="4">
    <name type="scientific">Dichomitus squalens</name>
    <dbReference type="NCBI Taxonomy" id="114155"/>
    <lineage>
        <taxon>Eukaryota</taxon>
        <taxon>Fungi</taxon>
        <taxon>Dikarya</taxon>
        <taxon>Basidiomycota</taxon>
        <taxon>Agaricomycotina</taxon>
        <taxon>Agaricomycetes</taxon>
        <taxon>Polyporales</taxon>
        <taxon>Polyporaceae</taxon>
        <taxon>Dichomitus</taxon>
    </lineage>
</organism>
<dbReference type="AlphaFoldDB" id="A0A4Q9MJT4"/>
<protein>
    <recommendedName>
        <fullName evidence="3">DUF6533 domain-containing protein</fullName>
    </recommendedName>
</protein>
<evidence type="ECO:0000313" key="4">
    <source>
        <dbReference type="EMBL" id="TBU26978.1"/>
    </source>
</evidence>
<feature type="transmembrane region" description="Helical" evidence="2">
    <location>
        <begin position="239"/>
        <end position="257"/>
    </location>
</feature>
<accession>A0A4Q9MJT4</accession>
<evidence type="ECO:0000256" key="1">
    <source>
        <dbReference type="SAM" id="MobiDB-lite"/>
    </source>
</evidence>
<gene>
    <name evidence="4" type="ORF">BD311DRAFT_761376</name>
</gene>
<name>A0A4Q9MJT4_9APHY</name>
<feature type="transmembrane region" description="Helical" evidence="2">
    <location>
        <begin position="169"/>
        <end position="190"/>
    </location>
</feature>
<proteinExistence type="predicted"/>
<dbReference type="Proteomes" id="UP000292957">
    <property type="component" value="Unassembled WGS sequence"/>
</dbReference>
<feature type="transmembrane region" description="Helical" evidence="2">
    <location>
        <begin position="211"/>
        <end position="233"/>
    </location>
</feature>
<feature type="region of interest" description="Disordered" evidence="1">
    <location>
        <begin position="276"/>
        <end position="309"/>
    </location>
</feature>
<feature type="transmembrane region" description="Helical" evidence="2">
    <location>
        <begin position="88"/>
        <end position="106"/>
    </location>
</feature>
<reference evidence="4" key="1">
    <citation type="submission" date="2019-01" db="EMBL/GenBank/DDBJ databases">
        <title>Draft genome sequences of three monokaryotic isolates of the white-rot basidiomycete fungus Dichomitus squalens.</title>
        <authorList>
            <consortium name="DOE Joint Genome Institute"/>
            <person name="Lopez S.C."/>
            <person name="Andreopoulos B."/>
            <person name="Pangilinan J."/>
            <person name="Lipzen A."/>
            <person name="Riley R."/>
            <person name="Ahrendt S."/>
            <person name="Ng V."/>
            <person name="Barry K."/>
            <person name="Daum C."/>
            <person name="Grigoriev I.V."/>
            <person name="Hilden K.S."/>
            <person name="Makela M.R."/>
            <person name="de Vries R.P."/>
        </authorList>
    </citation>
    <scope>NUCLEOTIDE SEQUENCE [LARGE SCALE GENOMIC DNA]</scope>
    <source>
        <strain evidence="4">OM18370.1</strain>
    </source>
</reference>
<dbReference type="OrthoDB" id="3261349at2759"/>
<sequence length="309" mass="33990">MNSILVIAESDHDIRIASAIAFGILYFDYTLTYSAEVERFWKGRFSFASFIFYFNRYLALFGHIPVLYEFYGTHKQEVSLLCSRVQMYHQLLAGITQVIVAGLQLFRIHALYHGNRRITSALSCLCLVCCAISAWAVSQAWHQPSGDKTMAGIPGVGCDLTMTEAQGKYLSFVWASVLAWDTTVFALTVYRVLGSGSRWRGSLMGVLLRDGAFYFAVLLVCHMCNILTCLLAQAVTRGISVTITNVIASSLITRLMLNLRDPRLLRNQSSGATELSDLPWRANTGPHGSSAKSTGTSSHETSEGGSSGL</sequence>
<evidence type="ECO:0000256" key="2">
    <source>
        <dbReference type="SAM" id="Phobius"/>
    </source>
</evidence>
<dbReference type="InterPro" id="IPR045340">
    <property type="entry name" value="DUF6533"/>
</dbReference>
<keyword evidence="2" id="KW-0472">Membrane</keyword>
<evidence type="ECO:0000259" key="3">
    <source>
        <dbReference type="Pfam" id="PF20151"/>
    </source>
</evidence>
<keyword evidence="2" id="KW-1133">Transmembrane helix</keyword>
<dbReference type="Pfam" id="PF20151">
    <property type="entry name" value="DUF6533"/>
    <property type="match status" value="1"/>
</dbReference>